<organism evidence="2 3">
    <name type="scientific">Aegilops tauschii subsp. strangulata</name>
    <name type="common">Goatgrass</name>
    <dbReference type="NCBI Taxonomy" id="200361"/>
    <lineage>
        <taxon>Eukaryota</taxon>
        <taxon>Viridiplantae</taxon>
        <taxon>Streptophyta</taxon>
        <taxon>Embryophyta</taxon>
        <taxon>Tracheophyta</taxon>
        <taxon>Spermatophyta</taxon>
        <taxon>Magnoliopsida</taxon>
        <taxon>Liliopsida</taxon>
        <taxon>Poales</taxon>
        <taxon>Poaceae</taxon>
        <taxon>BOP clade</taxon>
        <taxon>Pooideae</taxon>
        <taxon>Triticodae</taxon>
        <taxon>Triticeae</taxon>
        <taxon>Triticinae</taxon>
        <taxon>Aegilops</taxon>
    </lineage>
</organism>
<reference evidence="2" key="4">
    <citation type="submission" date="2019-03" db="UniProtKB">
        <authorList>
            <consortium name="EnsemblPlants"/>
        </authorList>
    </citation>
    <scope>IDENTIFICATION</scope>
</reference>
<protein>
    <recommendedName>
        <fullName evidence="1">F-box protein At3g26010-like beta-propeller domain-containing protein</fullName>
    </recommendedName>
</protein>
<reference evidence="2" key="5">
    <citation type="journal article" date="2021" name="G3 (Bethesda)">
        <title>Aegilops tauschii genome assembly Aet v5.0 features greater sequence contiguity and improved annotation.</title>
        <authorList>
            <person name="Wang L."/>
            <person name="Zhu T."/>
            <person name="Rodriguez J.C."/>
            <person name="Deal K.R."/>
            <person name="Dubcovsky J."/>
            <person name="McGuire P.E."/>
            <person name="Lux T."/>
            <person name="Spannagl M."/>
            <person name="Mayer K.F.X."/>
            <person name="Baldrich P."/>
            <person name="Meyers B.C."/>
            <person name="Huo N."/>
            <person name="Gu Y.Q."/>
            <person name="Zhou H."/>
            <person name="Devos K.M."/>
            <person name="Bennetzen J.L."/>
            <person name="Unver T."/>
            <person name="Budak H."/>
            <person name="Gulick P.J."/>
            <person name="Galiba G."/>
            <person name="Kalapos B."/>
            <person name="Nelson D.R."/>
            <person name="Li P."/>
            <person name="You F.M."/>
            <person name="Luo M.C."/>
            <person name="Dvorak J."/>
        </authorList>
    </citation>
    <scope>NUCLEOTIDE SEQUENCE [LARGE SCALE GENOMIC DNA]</scope>
    <source>
        <strain evidence="2">cv. AL8/78</strain>
    </source>
</reference>
<dbReference type="InterPro" id="IPR056592">
    <property type="entry name" value="Beta-prop_At3g26010-like"/>
</dbReference>
<dbReference type="InterPro" id="IPR055290">
    <property type="entry name" value="At3g26010-like"/>
</dbReference>
<accession>A0A452XW07</accession>
<name>A0A452XW07_AEGTS</name>
<dbReference type="PANTHER" id="PTHR35546">
    <property type="entry name" value="F-BOX PROTEIN INTERACTION DOMAIN PROTEIN-RELATED"/>
    <property type="match status" value="1"/>
</dbReference>
<evidence type="ECO:0000313" key="2">
    <source>
        <dbReference type="EnsemblPlants" id="AET1Gv20189200.8"/>
    </source>
</evidence>
<dbReference type="Pfam" id="PF24750">
    <property type="entry name" value="b-prop_At3g26010-like"/>
    <property type="match status" value="1"/>
</dbReference>
<proteinExistence type="predicted"/>
<reference evidence="3" key="2">
    <citation type="journal article" date="2017" name="Nat. Plants">
        <title>The Aegilops tauschii genome reveals multiple impacts of transposons.</title>
        <authorList>
            <person name="Zhao G."/>
            <person name="Zou C."/>
            <person name="Li K."/>
            <person name="Wang K."/>
            <person name="Li T."/>
            <person name="Gao L."/>
            <person name="Zhang X."/>
            <person name="Wang H."/>
            <person name="Yang Z."/>
            <person name="Liu X."/>
            <person name="Jiang W."/>
            <person name="Mao L."/>
            <person name="Kong X."/>
            <person name="Jiao Y."/>
            <person name="Jia J."/>
        </authorList>
    </citation>
    <scope>NUCLEOTIDE SEQUENCE [LARGE SCALE GENOMIC DNA]</scope>
    <source>
        <strain evidence="3">cv. AL8/78</strain>
    </source>
</reference>
<reference evidence="3" key="1">
    <citation type="journal article" date="2014" name="Science">
        <title>Ancient hybridizations among the ancestral genomes of bread wheat.</title>
        <authorList>
            <consortium name="International Wheat Genome Sequencing Consortium,"/>
            <person name="Marcussen T."/>
            <person name="Sandve S.R."/>
            <person name="Heier L."/>
            <person name="Spannagl M."/>
            <person name="Pfeifer M."/>
            <person name="Jakobsen K.S."/>
            <person name="Wulff B.B."/>
            <person name="Steuernagel B."/>
            <person name="Mayer K.F."/>
            <person name="Olsen O.A."/>
        </authorList>
    </citation>
    <scope>NUCLEOTIDE SEQUENCE [LARGE SCALE GENOMIC DNA]</scope>
    <source>
        <strain evidence="3">cv. AL8/78</strain>
    </source>
</reference>
<dbReference type="PANTHER" id="PTHR35546:SF38">
    <property type="entry name" value="F-BOX DOMAIN-CONTAINING PROTEIN"/>
    <property type="match status" value="1"/>
</dbReference>
<keyword evidence="3" id="KW-1185">Reference proteome</keyword>
<dbReference type="Proteomes" id="UP000015105">
    <property type="component" value="Chromosome 1D"/>
</dbReference>
<dbReference type="PROSITE" id="PS51257">
    <property type="entry name" value="PROKAR_LIPOPROTEIN"/>
    <property type="match status" value="1"/>
</dbReference>
<evidence type="ECO:0000313" key="3">
    <source>
        <dbReference type="Proteomes" id="UP000015105"/>
    </source>
</evidence>
<feature type="domain" description="F-box protein At3g26010-like beta-propeller" evidence="1">
    <location>
        <begin position="14"/>
        <end position="141"/>
    </location>
</feature>
<sequence>MKLSQTLAGFFTKHDSETVLCCNGLLLCSCCATGKLDMIDYHQFVCNPTTKEWVALPDHNQAEKWRCSRLGFNPTVAPHFYVFEFFKDFGPLAPSVVGVEVYSSETGERVREEHELDNDFSLPDRLPSVFSNGCLHYLTNKAFVAVVDTEGKACRNIPSLSLVSRSLVSFSCPKDVCIMPILR</sequence>
<dbReference type="Gramene" id="AET1Gv20189200.8">
    <property type="protein sequence ID" value="AET1Gv20189200.8"/>
    <property type="gene ID" value="AET1Gv20189200"/>
</dbReference>
<evidence type="ECO:0000259" key="1">
    <source>
        <dbReference type="Pfam" id="PF24750"/>
    </source>
</evidence>
<dbReference type="AlphaFoldDB" id="A0A452XW07"/>
<dbReference type="EnsemblPlants" id="AET1Gv20189200.8">
    <property type="protein sequence ID" value="AET1Gv20189200.8"/>
    <property type="gene ID" value="AET1Gv20189200"/>
</dbReference>
<reference evidence="2" key="3">
    <citation type="journal article" date="2017" name="Nature">
        <title>Genome sequence of the progenitor of the wheat D genome Aegilops tauschii.</title>
        <authorList>
            <person name="Luo M.C."/>
            <person name="Gu Y.Q."/>
            <person name="Puiu D."/>
            <person name="Wang H."/>
            <person name="Twardziok S.O."/>
            <person name="Deal K.R."/>
            <person name="Huo N."/>
            <person name="Zhu T."/>
            <person name="Wang L."/>
            <person name="Wang Y."/>
            <person name="McGuire P.E."/>
            <person name="Liu S."/>
            <person name="Long H."/>
            <person name="Ramasamy R.K."/>
            <person name="Rodriguez J.C."/>
            <person name="Van S.L."/>
            <person name="Yuan L."/>
            <person name="Wang Z."/>
            <person name="Xia Z."/>
            <person name="Xiao L."/>
            <person name="Anderson O.D."/>
            <person name="Ouyang S."/>
            <person name="Liang Y."/>
            <person name="Zimin A.V."/>
            <person name="Pertea G."/>
            <person name="Qi P."/>
            <person name="Bennetzen J.L."/>
            <person name="Dai X."/>
            <person name="Dawson M.W."/>
            <person name="Muller H.G."/>
            <person name="Kugler K."/>
            <person name="Rivarola-Duarte L."/>
            <person name="Spannagl M."/>
            <person name="Mayer K.F.X."/>
            <person name="Lu F.H."/>
            <person name="Bevan M.W."/>
            <person name="Leroy P."/>
            <person name="Li P."/>
            <person name="You F.M."/>
            <person name="Sun Q."/>
            <person name="Liu Z."/>
            <person name="Lyons E."/>
            <person name="Wicker T."/>
            <person name="Salzberg S.L."/>
            <person name="Devos K.M."/>
            <person name="Dvorak J."/>
        </authorList>
    </citation>
    <scope>NUCLEOTIDE SEQUENCE [LARGE SCALE GENOMIC DNA]</scope>
    <source>
        <strain evidence="2">cv. AL8/78</strain>
    </source>
</reference>